<dbReference type="PROSITE" id="PS00198">
    <property type="entry name" value="4FE4S_FER_1"/>
    <property type="match status" value="1"/>
</dbReference>
<keyword evidence="2" id="KW-0004">4Fe-4S</keyword>
<dbReference type="GO" id="GO:0042773">
    <property type="term" value="P:ATP synthesis coupled electron transport"/>
    <property type="evidence" value="ECO:0007669"/>
    <property type="project" value="InterPro"/>
</dbReference>
<feature type="domain" description="4Fe-4S ferredoxin-type" evidence="8">
    <location>
        <begin position="182"/>
        <end position="210"/>
    </location>
</feature>
<dbReference type="SUPFAM" id="SSF54292">
    <property type="entry name" value="2Fe-2S ferredoxin-like"/>
    <property type="match status" value="1"/>
</dbReference>
<dbReference type="SUPFAM" id="SSF54862">
    <property type="entry name" value="4Fe-4S ferredoxins"/>
    <property type="match status" value="1"/>
</dbReference>
<evidence type="ECO:0000256" key="2">
    <source>
        <dbReference type="ARBA" id="ARBA00022485"/>
    </source>
</evidence>
<dbReference type="RefSeq" id="WP_091829161.1">
    <property type="nucleotide sequence ID" value="NZ_FNZK01000002.1"/>
</dbReference>
<evidence type="ECO:0000256" key="3">
    <source>
        <dbReference type="ARBA" id="ARBA00022723"/>
    </source>
</evidence>
<dbReference type="InterPro" id="IPR017900">
    <property type="entry name" value="4Fe4S_Fe_S_CS"/>
</dbReference>
<dbReference type="GO" id="GO:0051539">
    <property type="term" value="F:4 iron, 4 sulfur cluster binding"/>
    <property type="evidence" value="ECO:0007669"/>
    <property type="project" value="UniProtKB-KW"/>
</dbReference>
<protein>
    <submittedName>
        <fullName evidence="10">NAD(P)-dependent iron-only hydrogenase catalytic subunit</fullName>
    </submittedName>
</protein>
<dbReference type="InterPro" id="IPR013352">
    <property type="entry name" value="Fe_hydrogenase_subset"/>
</dbReference>
<dbReference type="Gene3D" id="3.40.950.10">
    <property type="entry name" value="Fe-only Hydrogenase (Larger Subunit), Chain L, domain 3"/>
    <property type="match status" value="1"/>
</dbReference>
<dbReference type="CDD" id="cd00207">
    <property type="entry name" value="fer2"/>
    <property type="match status" value="1"/>
</dbReference>
<gene>
    <name evidence="10" type="ORF">SAMN05660742_102265</name>
</gene>
<dbReference type="Pfam" id="PF02906">
    <property type="entry name" value="Fe_hyd_lg_C"/>
    <property type="match status" value="1"/>
</dbReference>
<dbReference type="InterPro" id="IPR049830">
    <property type="entry name" value="HndD"/>
</dbReference>
<evidence type="ECO:0000256" key="4">
    <source>
        <dbReference type="ARBA" id="ARBA00022737"/>
    </source>
</evidence>
<dbReference type="PROSITE" id="PS00641">
    <property type="entry name" value="COMPLEX1_75K_1"/>
    <property type="match status" value="1"/>
</dbReference>
<dbReference type="NCBIfam" id="NF040763">
    <property type="entry name" value="FeFe_hydrog_A6"/>
    <property type="match status" value="1"/>
</dbReference>
<keyword evidence="5" id="KW-0408">Iron</keyword>
<dbReference type="FunFam" id="4.10.260.20:FF:000001">
    <property type="entry name" value="NADP-reducing hydrogenase subunit HndD"/>
    <property type="match status" value="1"/>
</dbReference>
<feature type="domain" description="4Fe-4S His(Cys)3-ligated-type" evidence="9">
    <location>
        <begin position="80"/>
        <end position="119"/>
    </location>
</feature>
<dbReference type="PROSITE" id="PS51379">
    <property type="entry name" value="4FE4S_FER_2"/>
    <property type="match status" value="2"/>
</dbReference>
<organism evidence="10 11">
    <name type="scientific">Propionispira arboris</name>
    <dbReference type="NCBI Taxonomy" id="84035"/>
    <lineage>
        <taxon>Bacteria</taxon>
        <taxon>Bacillati</taxon>
        <taxon>Bacillota</taxon>
        <taxon>Negativicutes</taxon>
        <taxon>Selenomonadales</taxon>
        <taxon>Selenomonadaceae</taxon>
        <taxon>Propionispira</taxon>
    </lineage>
</organism>
<dbReference type="InterPro" id="IPR017896">
    <property type="entry name" value="4Fe4S_Fe-S-bd"/>
</dbReference>
<feature type="domain" description="2Fe-2S ferredoxin-type" evidence="7">
    <location>
        <begin position="2"/>
        <end position="80"/>
    </location>
</feature>
<evidence type="ECO:0000259" key="7">
    <source>
        <dbReference type="PROSITE" id="PS51085"/>
    </source>
</evidence>
<dbReference type="AlphaFoldDB" id="A0A1H6VDR8"/>
<accession>A0A1H6VDR8</accession>
<dbReference type="GO" id="GO:0016020">
    <property type="term" value="C:membrane"/>
    <property type="evidence" value="ECO:0007669"/>
    <property type="project" value="InterPro"/>
</dbReference>
<dbReference type="InterPro" id="IPR001041">
    <property type="entry name" value="2Fe-2S_ferredoxin-type"/>
</dbReference>
<dbReference type="InterPro" id="IPR000283">
    <property type="entry name" value="NADH_UbQ_OxRdtase_75kDa_su_CS"/>
</dbReference>
<name>A0A1H6VDR8_9FIRM</name>
<dbReference type="NCBIfam" id="TIGR02512">
    <property type="entry name" value="FeFe_hydrog_A"/>
    <property type="match status" value="1"/>
</dbReference>
<dbReference type="Pfam" id="PF10588">
    <property type="entry name" value="NADH-G_4Fe-4S_3"/>
    <property type="match status" value="1"/>
</dbReference>
<dbReference type="EMBL" id="FNZK01000002">
    <property type="protein sequence ID" value="SEJ01144.1"/>
    <property type="molecule type" value="Genomic_DNA"/>
</dbReference>
<evidence type="ECO:0000313" key="11">
    <source>
        <dbReference type="Proteomes" id="UP000199662"/>
    </source>
</evidence>
<dbReference type="GO" id="GO:0008901">
    <property type="term" value="F:ferredoxin hydrogenase activity"/>
    <property type="evidence" value="ECO:0007669"/>
    <property type="project" value="InterPro"/>
</dbReference>
<keyword evidence="3" id="KW-0479">Metal-binding</keyword>
<dbReference type="GO" id="GO:0008137">
    <property type="term" value="F:NADH dehydrogenase (ubiquinone) activity"/>
    <property type="evidence" value="ECO:0007669"/>
    <property type="project" value="InterPro"/>
</dbReference>
<comment type="cofactor">
    <cofactor evidence="1">
        <name>[4Fe-4S] cluster</name>
        <dbReference type="ChEBI" id="CHEBI:49883"/>
    </cofactor>
</comment>
<reference evidence="10 11" key="1">
    <citation type="submission" date="2016-10" db="EMBL/GenBank/DDBJ databases">
        <authorList>
            <person name="de Groot N.N."/>
        </authorList>
    </citation>
    <scope>NUCLEOTIDE SEQUENCE [LARGE SCALE GENOMIC DNA]</scope>
    <source>
        <strain evidence="10 11">DSM 2179</strain>
    </source>
</reference>
<proteinExistence type="predicted"/>
<dbReference type="Proteomes" id="UP000199662">
    <property type="component" value="Unassembled WGS sequence"/>
</dbReference>
<dbReference type="InterPro" id="IPR036991">
    <property type="entry name" value="Fe_hydrogenase_ssu_sf"/>
</dbReference>
<keyword evidence="6" id="KW-0411">Iron-sulfur</keyword>
<evidence type="ECO:0000259" key="8">
    <source>
        <dbReference type="PROSITE" id="PS51379"/>
    </source>
</evidence>
<evidence type="ECO:0000313" key="10">
    <source>
        <dbReference type="EMBL" id="SEJ01144.1"/>
    </source>
</evidence>
<evidence type="ECO:0000259" key="9">
    <source>
        <dbReference type="PROSITE" id="PS51839"/>
    </source>
</evidence>
<dbReference type="InterPro" id="IPR004108">
    <property type="entry name" value="Fe_hydrogenase_lsu_C"/>
</dbReference>
<dbReference type="Gene3D" id="4.10.260.20">
    <property type="entry name" value="Iron hydrogenase, small subunit"/>
    <property type="match status" value="1"/>
</dbReference>
<evidence type="ECO:0000256" key="5">
    <source>
        <dbReference type="ARBA" id="ARBA00023004"/>
    </source>
</evidence>
<dbReference type="GO" id="GO:0005506">
    <property type="term" value="F:iron ion binding"/>
    <property type="evidence" value="ECO:0007669"/>
    <property type="project" value="InterPro"/>
</dbReference>
<dbReference type="InterPro" id="IPR009016">
    <property type="entry name" value="Fe_hydrogenase"/>
</dbReference>
<dbReference type="STRING" id="84035.SAMN05660742_102265"/>
<dbReference type="InterPro" id="IPR050340">
    <property type="entry name" value="Cytosolic_Fe-S_CAF"/>
</dbReference>
<dbReference type="InterPro" id="IPR003149">
    <property type="entry name" value="Fe_hydrogenase_ssu"/>
</dbReference>
<dbReference type="InterPro" id="IPR019574">
    <property type="entry name" value="NADH_UbQ_OxRdtase_Gsu_4Fe4S-bd"/>
</dbReference>
<dbReference type="Gene3D" id="3.10.20.740">
    <property type="match status" value="1"/>
</dbReference>
<dbReference type="Pfam" id="PF02256">
    <property type="entry name" value="Fe_hyd_SSU"/>
    <property type="match status" value="1"/>
</dbReference>
<dbReference type="InterPro" id="IPR054351">
    <property type="entry name" value="NADH_UbQ_OxRdtase_ferredoxin"/>
</dbReference>
<dbReference type="Gene3D" id="3.40.50.1780">
    <property type="match status" value="1"/>
</dbReference>
<dbReference type="PROSITE" id="PS51839">
    <property type="entry name" value="4FE4S_HC3"/>
    <property type="match status" value="1"/>
</dbReference>
<keyword evidence="4" id="KW-0677">Repeat</keyword>
<evidence type="ECO:0000256" key="1">
    <source>
        <dbReference type="ARBA" id="ARBA00001966"/>
    </source>
</evidence>
<dbReference type="SMART" id="SM00902">
    <property type="entry name" value="Fe_hyd_SSU"/>
    <property type="match status" value="1"/>
</dbReference>
<dbReference type="Pfam" id="PF13510">
    <property type="entry name" value="Fer2_4"/>
    <property type="match status" value="1"/>
</dbReference>
<dbReference type="PROSITE" id="PS51085">
    <property type="entry name" value="2FE2S_FER_2"/>
    <property type="match status" value="1"/>
</dbReference>
<dbReference type="SUPFAM" id="SSF53920">
    <property type="entry name" value="Fe-only hydrogenase"/>
    <property type="match status" value="1"/>
</dbReference>
<dbReference type="InterPro" id="IPR036010">
    <property type="entry name" value="2Fe-2S_ferredoxin-like_sf"/>
</dbReference>
<dbReference type="Gene3D" id="3.30.70.20">
    <property type="match status" value="1"/>
</dbReference>
<sequence>MAKINVKINGVLIEVESGTRIIEAAKRLNIEIPHLCYHPDQRIKALCRICSVEVVGSKKMSAACSTYVWDGMEILTNTKKVYDTQKGILEMILANHKQDCLSCSRNGNCELQNLCRRFGIQRQTLDKTINPVYLDDNPCIERNMDKCVKCGRCDKICRDVQGVSAITWAGRSETFMFTTAYNKSLMDTDCVLCGQCTTVCPVGAIVEKDNTQTVREAIQDSGKHVIVQVAPAVRVALGDIFGLEKGTVVTGKMVTALKQLGFDKVFDTVFAADVTIMEEGNELLDRIRNNGILPMITSCSPGWVNYMEKHYSDQIDHLSTAKSPQQIFGAIAKSYYADKNNMNKKNIVTVSVMPCVTKKFEAARPEMATDGVRDVDIVITTRELAKMIQYAGIDFVALAESEFDSPLGEGTGAGVIFGTTGGVTEAAVRTVYEVVMEDELEKLEFKDARGLQGIKEAEVDLKGRKLKIAVAHGLANAQKIMEQIKAGTSPYTFIEIMACPGGCIGGGGQPLNTTIDGKKMRMDAIYEIDCSKKIRKSHENPEVQKLYQEFLGKPLSEKAHELLHTHYHKMNRRYDFSYLGES</sequence>
<dbReference type="PANTHER" id="PTHR11615">
    <property type="entry name" value="NITRATE, FORMATE, IRON DEHYDROGENASE"/>
    <property type="match status" value="1"/>
</dbReference>
<dbReference type="SMART" id="SM00929">
    <property type="entry name" value="NADH-G_4Fe-4S_3"/>
    <property type="match status" value="1"/>
</dbReference>
<dbReference type="FunFam" id="3.30.70.20:FF:000035">
    <property type="entry name" value="Iron hydrogenase 1"/>
    <property type="match status" value="1"/>
</dbReference>
<feature type="domain" description="4Fe-4S ferredoxin-type" evidence="8">
    <location>
        <begin position="138"/>
        <end position="171"/>
    </location>
</feature>
<keyword evidence="11" id="KW-1185">Reference proteome</keyword>
<dbReference type="Pfam" id="PF22117">
    <property type="entry name" value="Fer4_Nqo3"/>
    <property type="match status" value="1"/>
</dbReference>
<evidence type="ECO:0000256" key="6">
    <source>
        <dbReference type="ARBA" id="ARBA00023014"/>
    </source>
</evidence>